<sequence length="361" mass="40851">MRVFQNSGIYPAYQPFLKDLTKNAATFDDAVLAFLSDRYGAAHILKPVLEHDPICFFTNGNDEHTQRLWARDQGLKSDTPLDEILLAQIEHHNTEIFYNSDPMRYGDLFLKRLPGCVRRTVAWRAAPSDGGQFLTHDIIVNNFPTILEGYRARGVRAEYFAPAHDPEMNFYAAQTDRPIDVLFVGGYSRHHKNRAKMLELVAAMRNEWNIVMHLDRGRLTKLAETPLGWIGPLAKHRRSVNIRAVATDAIFGRELLTAIGNSKIVVNGAVDMAGPDRGNMRVWEALGCGAALVTDAGRYPDEMIENLHFRTYATPTDAVNCIRNMIDNPAERLKVAETGHKLIAERYSKAFQWNRFQEIVA</sequence>
<evidence type="ECO:0000313" key="3">
    <source>
        <dbReference type="Proteomes" id="UP000471147"/>
    </source>
</evidence>
<dbReference type="Proteomes" id="UP000471147">
    <property type="component" value="Unassembled WGS sequence"/>
</dbReference>
<dbReference type="OrthoDB" id="7297944at2"/>
<keyword evidence="2" id="KW-0808">Transferase</keyword>
<dbReference type="SUPFAM" id="SSF53756">
    <property type="entry name" value="UDP-Glycosyltransferase/glycogen phosphorylase"/>
    <property type="match status" value="1"/>
</dbReference>
<evidence type="ECO:0000259" key="1">
    <source>
        <dbReference type="Pfam" id="PF13524"/>
    </source>
</evidence>
<accession>A0A6I4LZL8</accession>
<gene>
    <name evidence="2" type="ORF">EUU23_12230</name>
</gene>
<evidence type="ECO:0000313" key="2">
    <source>
        <dbReference type="EMBL" id="MVZ98461.1"/>
    </source>
</evidence>
<dbReference type="Pfam" id="PF13524">
    <property type="entry name" value="Glyco_trans_1_2"/>
    <property type="match status" value="1"/>
</dbReference>
<keyword evidence="3" id="KW-1185">Reference proteome</keyword>
<dbReference type="InterPro" id="IPR055259">
    <property type="entry name" value="YkvP/CgeB_Glyco_trans-like"/>
</dbReference>
<dbReference type="Gene3D" id="3.40.50.2000">
    <property type="entry name" value="Glycogen Phosphorylase B"/>
    <property type="match status" value="1"/>
</dbReference>
<organism evidence="2 3">
    <name type="scientific">Sphingorhabdus profundilacus</name>
    <dbReference type="NCBI Taxonomy" id="2509718"/>
    <lineage>
        <taxon>Bacteria</taxon>
        <taxon>Pseudomonadati</taxon>
        <taxon>Pseudomonadota</taxon>
        <taxon>Alphaproteobacteria</taxon>
        <taxon>Sphingomonadales</taxon>
        <taxon>Sphingomonadaceae</taxon>
        <taxon>Sphingorhabdus</taxon>
    </lineage>
</organism>
<dbReference type="RefSeq" id="WP_160354364.1">
    <property type="nucleotide sequence ID" value="NZ_SDWJ01000002.1"/>
</dbReference>
<dbReference type="AlphaFoldDB" id="A0A6I4LZL8"/>
<reference evidence="2 3" key="1">
    <citation type="submission" date="2019-01" db="EMBL/GenBank/DDBJ databases">
        <title>Sphingorhabdus lacus sp.nov., isolated from an oligotrophic freshwater lake.</title>
        <authorList>
            <person name="Park M."/>
        </authorList>
    </citation>
    <scope>NUCLEOTIDE SEQUENCE [LARGE SCALE GENOMIC DNA]</scope>
    <source>
        <strain evidence="2 3">IMCC26285</strain>
    </source>
</reference>
<dbReference type="GO" id="GO:0016740">
    <property type="term" value="F:transferase activity"/>
    <property type="evidence" value="ECO:0007669"/>
    <property type="project" value="UniProtKB-KW"/>
</dbReference>
<dbReference type="EMBL" id="SDWJ01000002">
    <property type="protein sequence ID" value="MVZ98461.1"/>
    <property type="molecule type" value="Genomic_DNA"/>
</dbReference>
<comment type="caution">
    <text evidence="2">The sequence shown here is derived from an EMBL/GenBank/DDBJ whole genome shotgun (WGS) entry which is preliminary data.</text>
</comment>
<protein>
    <submittedName>
        <fullName evidence="2">Glycosyltransferase family 1 protein</fullName>
    </submittedName>
</protein>
<proteinExistence type="predicted"/>
<name>A0A6I4LZL8_9SPHN</name>
<feature type="domain" description="Spore protein YkvP/CgeB glycosyl transferase-like" evidence="1">
    <location>
        <begin position="244"/>
        <end position="348"/>
    </location>
</feature>